<keyword evidence="2" id="KW-0547">Nucleotide-binding</keyword>
<dbReference type="InterPro" id="IPR001482">
    <property type="entry name" value="T2SS/T4SS_dom"/>
</dbReference>
<dbReference type="Proteomes" id="UP000006294">
    <property type="component" value="Chromosome"/>
</dbReference>
<evidence type="ECO:0000313" key="6">
    <source>
        <dbReference type="Proteomes" id="UP000006294"/>
    </source>
</evidence>
<comment type="similarity">
    <text evidence="1">Belongs to the GSP E family.</text>
</comment>
<dbReference type="PANTHER" id="PTHR30258">
    <property type="entry name" value="TYPE II SECRETION SYSTEM PROTEIN GSPE-RELATED"/>
    <property type="match status" value="1"/>
</dbReference>
<dbReference type="Gene3D" id="3.40.50.300">
    <property type="entry name" value="P-loop containing nucleotide triphosphate hydrolases"/>
    <property type="match status" value="1"/>
</dbReference>
<dbReference type="PROSITE" id="PS00662">
    <property type="entry name" value="T2SP_E"/>
    <property type="match status" value="1"/>
</dbReference>
<organism evidence="5 6">
    <name type="scientific">Amphibacillus xylanus (strain ATCC 51415 / DSM 6626 / JCM 7361 / LMG 17667 / NBRC 15112 / Ep01)</name>
    <dbReference type="NCBI Taxonomy" id="698758"/>
    <lineage>
        <taxon>Bacteria</taxon>
        <taxon>Bacillati</taxon>
        <taxon>Bacillota</taxon>
        <taxon>Bacilli</taxon>
        <taxon>Bacillales</taxon>
        <taxon>Bacillaceae</taxon>
        <taxon>Amphibacillus</taxon>
    </lineage>
</organism>
<dbReference type="KEGG" id="axl:AXY_11510"/>
<sequence length="366" mass="41363">MSITASVDPLQISSYITNESEVIKIFSAIAYIEKLLKTAVSKEATDIHFYPGSDKTNVFFRIHGNRQYYHAIHADNYTLILNYFKFSAGMDIGEIRKPQDGAITLQIDSEKLNLRLSTLPTNKSESLAIRILPKQAALKLFDLLIFPYQVNQLRKSIAKRNGVILLTGPTGSGKTTLLYALLEDLLTSQDYQIITLEDPIEKELHNVHQVQVNEKSGMTYQTGLKSALRHDPDILMVGEIRDQDTAKFVFHAAYTGHLVLTTLHAKNALGTIHRLIEMGIKPIDIEQNLLTIASLELIPIMKDQSIERRGVILELLDNQLITTYLQTFDRSKIYFPTFAQLKRKAVTYGYSNCSILEDEETTIIDS</sequence>
<evidence type="ECO:0000259" key="4">
    <source>
        <dbReference type="PROSITE" id="PS00662"/>
    </source>
</evidence>
<dbReference type="RefSeq" id="WP_015009888.1">
    <property type="nucleotide sequence ID" value="NC_018704.1"/>
</dbReference>
<protein>
    <submittedName>
        <fullName evidence="5">Putative competence protein</fullName>
    </submittedName>
</protein>
<name>K0J7C7_AMPXN</name>
<dbReference type="SMART" id="SM00382">
    <property type="entry name" value="AAA"/>
    <property type="match status" value="1"/>
</dbReference>
<proteinExistence type="inferred from homology"/>
<dbReference type="PATRIC" id="fig|698758.3.peg.1149"/>
<evidence type="ECO:0000256" key="2">
    <source>
        <dbReference type="ARBA" id="ARBA00022741"/>
    </source>
</evidence>
<dbReference type="InterPro" id="IPR003593">
    <property type="entry name" value="AAA+_ATPase"/>
</dbReference>
<dbReference type="NCBIfam" id="NF041000">
    <property type="entry name" value="ATPase_ComGA"/>
    <property type="match status" value="1"/>
</dbReference>
<evidence type="ECO:0000256" key="3">
    <source>
        <dbReference type="ARBA" id="ARBA00022840"/>
    </source>
</evidence>
<dbReference type="SUPFAM" id="SSF52540">
    <property type="entry name" value="P-loop containing nucleoside triphosphate hydrolases"/>
    <property type="match status" value="1"/>
</dbReference>
<gene>
    <name evidence="5" type="ordered locus">AXY_11510</name>
</gene>
<dbReference type="InterPro" id="IPR047667">
    <property type="entry name" value="ATPase_ComGA"/>
</dbReference>
<dbReference type="GO" id="GO:0005524">
    <property type="term" value="F:ATP binding"/>
    <property type="evidence" value="ECO:0007669"/>
    <property type="project" value="UniProtKB-KW"/>
</dbReference>
<evidence type="ECO:0000313" key="5">
    <source>
        <dbReference type="EMBL" id="BAM47283.1"/>
    </source>
</evidence>
<keyword evidence="6" id="KW-1185">Reference proteome</keyword>
<accession>K0J7C7</accession>
<dbReference type="CDD" id="cd01129">
    <property type="entry name" value="PulE-GspE-like"/>
    <property type="match status" value="1"/>
</dbReference>
<dbReference type="eggNOG" id="COG2804">
    <property type="taxonomic scope" value="Bacteria"/>
</dbReference>
<dbReference type="GO" id="GO:0016887">
    <property type="term" value="F:ATP hydrolysis activity"/>
    <property type="evidence" value="ECO:0007669"/>
    <property type="project" value="TreeGrafter"/>
</dbReference>
<dbReference type="Gene3D" id="3.30.450.90">
    <property type="match status" value="1"/>
</dbReference>
<feature type="domain" description="Bacterial type II secretion system protein E" evidence="4">
    <location>
        <begin position="228"/>
        <end position="242"/>
    </location>
</feature>
<reference evidence="5 6" key="1">
    <citation type="submission" date="2011-01" db="EMBL/GenBank/DDBJ databases">
        <title>Whole genome sequence of Amphibacillus xylinus NBRC 15112.</title>
        <authorList>
            <person name="Nakazawa H."/>
            <person name="Katano Y."/>
            <person name="Nakamura S."/>
            <person name="Sasagawa M."/>
            <person name="Fukada J."/>
            <person name="Arai T."/>
            <person name="Sasakura N."/>
            <person name="Mochizuki D."/>
            <person name="Hosoyama A."/>
            <person name="Harada K."/>
            <person name="Horikawa H."/>
            <person name="Kato Y."/>
            <person name="Harada T."/>
            <person name="Sasaki K."/>
            <person name="Sekiguchi M."/>
            <person name="Hodoyama M."/>
            <person name="Nishiko R."/>
            <person name="Narita H."/>
            <person name="Hanamaki A."/>
            <person name="Hata C."/>
            <person name="Konno Y."/>
            <person name="Niimura Y."/>
            <person name="Yamazaki S."/>
            <person name="Fujita N."/>
        </authorList>
    </citation>
    <scope>NUCLEOTIDE SEQUENCE [LARGE SCALE GENOMIC DNA]</scope>
    <source>
        <strain evidence="6">ATCC 51415 / DSM 6626 / JCM 7361 / LMG 17667 / NBRC 15112 / Ep01</strain>
    </source>
</reference>
<dbReference type="GO" id="GO:0005886">
    <property type="term" value="C:plasma membrane"/>
    <property type="evidence" value="ECO:0007669"/>
    <property type="project" value="TreeGrafter"/>
</dbReference>
<dbReference type="STRING" id="698758.AXY_11510"/>
<keyword evidence="3" id="KW-0067">ATP-binding</keyword>
<dbReference type="OrthoDB" id="9808272at2"/>
<dbReference type="HOGENOM" id="CLU_013446_3_0_9"/>
<dbReference type="EMBL" id="AP012050">
    <property type="protein sequence ID" value="BAM47283.1"/>
    <property type="molecule type" value="Genomic_DNA"/>
</dbReference>
<dbReference type="PANTHER" id="PTHR30258:SF2">
    <property type="entry name" value="COMG OPERON PROTEIN 1"/>
    <property type="match status" value="1"/>
</dbReference>
<dbReference type="Pfam" id="PF00437">
    <property type="entry name" value="T2SSE"/>
    <property type="match status" value="1"/>
</dbReference>
<dbReference type="InterPro" id="IPR027417">
    <property type="entry name" value="P-loop_NTPase"/>
</dbReference>
<evidence type="ECO:0000256" key="1">
    <source>
        <dbReference type="ARBA" id="ARBA00006611"/>
    </source>
</evidence>
<dbReference type="AlphaFoldDB" id="K0J7C7"/>